<name>A0ABS5FVP5_9BRAD</name>
<reference evidence="3" key="1">
    <citation type="journal article" date="2021" name="ISME J.">
        <title>Evolutionary origin and ecological implication of a unique nif island in free-living Bradyrhizobium lineages.</title>
        <authorList>
            <person name="Tao J."/>
        </authorList>
    </citation>
    <scope>NUCLEOTIDE SEQUENCE [LARGE SCALE GENOMIC DNA]</scope>
    <source>
        <strain evidence="3">SZCCT0434</strain>
    </source>
</reference>
<gene>
    <name evidence="2" type="ORF">JQ615_36350</name>
</gene>
<dbReference type="Proteomes" id="UP001315278">
    <property type="component" value="Unassembled WGS sequence"/>
</dbReference>
<evidence type="ECO:0000313" key="2">
    <source>
        <dbReference type="EMBL" id="MBR0800848.1"/>
    </source>
</evidence>
<sequence>MIVPSDKRKSTRHQALDEALIRFGDLSMSCTLQDVSDGGAAVQVAAPSEVPDEFKLVVPRSKTWFRCRVIWREGAQIGVAFV</sequence>
<proteinExistence type="predicted"/>
<dbReference type="InterPro" id="IPR009875">
    <property type="entry name" value="PilZ_domain"/>
</dbReference>
<dbReference type="RefSeq" id="WP_212495088.1">
    <property type="nucleotide sequence ID" value="NZ_JAFCJH010000063.1"/>
</dbReference>
<dbReference type="Pfam" id="PF07238">
    <property type="entry name" value="PilZ"/>
    <property type="match status" value="1"/>
</dbReference>
<dbReference type="SUPFAM" id="SSF141371">
    <property type="entry name" value="PilZ domain-like"/>
    <property type="match status" value="1"/>
</dbReference>
<organism evidence="2 3">
    <name type="scientific">Bradyrhizobium jicamae</name>
    <dbReference type="NCBI Taxonomy" id="280332"/>
    <lineage>
        <taxon>Bacteria</taxon>
        <taxon>Pseudomonadati</taxon>
        <taxon>Pseudomonadota</taxon>
        <taxon>Alphaproteobacteria</taxon>
        <taxon>Hyphomicrobiales</taxon>
        <taxon>Nitrobacteraceae</taxon>
        <taxon>Bradyrhizobium</taxon>
    </lineage>
</organism>
<accession>A0ABS5FVP5</accession>
<evidence type="ECO:0000259" key="1">
    <source>
        <dbReference type="Pfam" id="PF07238"/>
    </source>
</evidence>
<feature type="domain" description="PilZ" evidence="1">
    <location>
        <begin position="6"/>
        <end position="81"/>
    </location>
</feature>
<dbReference type="Gene3D" id="2.40.10.220">
    <property type="entry name" value="predicted glycosyltransferase like domains"/>
    <property type="match status" value="1"/>
</dbReference>
<dbReference type="EMBL" id="JAFCJH010000063">
    <property type="protein sequence ID" value="MBR0800848.1"/>
    <property type="molecule type" value="Genomic_DNA"/>
</dbReference>
<protein>
    <submittedName>
        <fullName evidence="2">PilZ domain-containing protein</fullName>
    </submittedName>
</protein>
<comment type="caution">
    <text evidence="2">The sequence shown here is derived from an EMBL/GenBank/DDBJ whole genome shotgun (WGS) entry which is preliminary data.</text>
</comment>
<evidence type="ECO:0000313" key="3">
    <source>
        <dbReference type="Proteomes" id="UP001315278"/>
    </source>
</evidence>
<keyword evidence="3" id="KW-1185">Reference proteome</keyword>